<evidence type="ECO:0000313" key="1">
    <source>
        <dbReference type="EMBL" id="TQC51631.1"/>
    </source>
</evidence>
<accession>A0A507SK50</accession>
<dbReference type="AlphaFoldDB" id="A0A507SK50"/>
<proteinExistence type="predicted"/>
<gene>
    <name evidence="1" type="ORF">E1I18_01605</name>
</gene>
<keyword evidence="2" id="KW-1185">Reference proteome</keyword>
<reference evidence="1 2" key="1">
    <citation type="submission" date="2019-03" db="EMBL/GenBank/DDBJ databases">
        <title>Characterization of a novel Mycoplasma cynos real-time PCR assay.</title>
        <authorList>
            <person name="Tallmadge R.L."/>
            <person name="Mitchell P.K."/>
            <person name="Goodman L."/>
        </authorList>
    </citation>
    <scope>NUCLEOTIDE SEQUENCE [LARGE SCALE GENOMIC DNA]</scope>
    <source>
        <strain evidence="1 2">1642</strain>
    </source>
</reference>
<sequence>MFLLDLFKQYLSDRYGSKFLQKLLNILKFL</sequence>
<comment type="caution">
    <text evidence="1">The sequence shown here is derived from an EMBL/GenBank/DDBJ whole genome shotgun (WGS) entry which is preliminary data.</text>
</comment>
<name>A0A507SK50_9BACT</name>
<evidence type="ECO:0000313" key="2">
    <source>
        <dbReference type="Proteomes" id="UP000320801"/>
    </source>
</evidence>
<organism evidence="1 2">
    <name type="scientific">Mycoplasmopsis mucosicanis</name>
    <dbReference type="NCBI Taxonomy" id="458208"/>
    <lineage>
        <taxon>Bacteria</taxon>
        <taxon>Bacillati</taxon>
        <taxon>Mycoplasmatota</taxon>
        <taxon>Mycoplasmoidales</taxon>
        <taxon>Metamycoplasmataceae</taxon>
        <taxon>Mycoplasmopsis</taxon>
    </lineage>
</organism>
<protein>
    <submittedName>
        <fullName evidence="1">Uncharacterized protein</fullName>
    </submittedName>
</protein>
<dbReference type="Proteomes" id="UP000320801">
    <property type="component" value="Unassembled WGS sequence"/>
</dbReference>
<dbReference type="EMBL" id="SMDN01000005">
    <property type="protein sequence ID" value="TQC51631.1"/>
    <property type="molecule type" value="Genomic_DNA"/>
</dbReference>